<keyword evidence="2 4" id="KW-0560">Oxidoreductase</keyword>
<comment type="similarity">
    <text evidence="1 3">Belongs to the short-chain dehydrogenases/reductases (SDR) family.</text>
</comment>
<dbReference type="Gene3D" id="3.40.50.720">
    <property type="entry name" value="NAD(P)-binding Rossmann-like Domain"/>
    <property type="match status" value="1"/>
</dbReference>
<dbReference type="EMBL" id="CP136863">
    <property type="protein sequence ID" value="WOJ91644.1"/>
    <property type="molecule type" value="Genomic_DNA"/>
</dbReference>
<keyword evidence="4" id="KW-0614">Plasmid</keyword>
<dbReference type="InterPro" id="IPR002347">
    <property type="entry name" value="SDR_fam"/>
</dbReference>
<evidence type="ECO:0000313" key="5">
    <source>
        <dbReference type="Proteomes" id="UP001626536"/>
    </source>
</evidence>
<dbReference type="PANTHER" id="PTHR44196:SF2">
    <property type="entry name" value="SHORT-CHAIN DEHYDROGENASE-RELATED"/>
    <property type="match status" value="1"/>
</dbReference>
<reference evidence="4 5" key="1">
    <citation type="submission" date="2023-10" db="EMBL/GenBank/DDBJ databases">
        <title>Novel methanotroph of the genus Methylocapsa from a subarctic wetland.</title>
        <authorList>
            <person name="Belova S.E."/>
            <person name="Oshkin I.Y."/>
            <person name="Miroshnikov K."/>
            <person name="Dedysh S.N."/>
        </authorList>
    </citation>
    <scope>NUCLEOTIDE SEQUENCE [LARGE SCALE GENOMIC DNA]</scope>
    <source>
        <strain evidence="4 5">RX1</strain>
        <plasmid evidence="4 5">pRX1</plasmid>
    </source>
</reference>
<dbReference type="GO" id="GO:0016491">
    <property type="term" value="F:oxidoreductase activity"/>
    <property type="evidence" value="ECO:0007669"/>
    <property type="project" value="UniProtKB-KW"/>
</dbReference>
<dbReference type="PRINTS" id="PR00081">
    <property type="entry name" value="GDHRDH"/>
</dbReference>
<dbReference type="PRINTS" id="PR00080">
    <property type="entry name" value="SDRFAMILY"/>
</dbReference>
<dbReference type="RefSeq" id="WP_318655072.1">
    <property type="nucleotide sequence ID" value="NZ_CP136863.1"/>
</dbReference>
<dbReference type="SUPFAM" id="SSF51735">
    <property type="entry name" value="NAD(P)-binding Rossmann-fold domains"/>
    <property type="match status" value="1"/>
</dbReference>
<dbReference type="EC" id="1.-.-.-" evidence="4"/>
<dbReference type="Proteomes" id="UP001626536">
    <property type="component" value="Plasmid pRX1"/>
</dbReference>
<evidence type="ECO:0000313" key="4">
    <source>
        <dbReference type="EMBL" id="WOJ91644.1"/>
    </source>
</evidence>
<gene>
    <name evidence="4" type="ORF">RZS28_19510</name>
</gene>
<name>A0ABZ0HWI2_9HYPH</name>
<dbReference type="PANTHER" id="PTHR44196">
    <property type="entry name" value="DEHYDROGENASE/REDUCTASE SDR FAMILY MEMBER 7B"/>
    <property type="match status" value="1"/>
</dbReference>
<evidence type="ECO:0000256" key="3">
    <source>
        <dbReference type="RuleBase" id="RU000363"/>
    </source>
</evidence>
<keyword evidence="5" id="KW-1185">Reference proteome</keyword>
<geneLocation type="plasmid" evidence="4 5">
    <name>pRX1</name>
</geneLocation>
<evidence type="ECO:0000256" key="2">
    <source>
        <dbReference type="ARBA" id="ARBA00023002"/>
    </source>
</evidence>
<organism evidence="4 5">
    <name type="scientific">Methylocapsa polymorpha</name>
    <dbReference type="NCBI Taxonomy" id="3080828"/>
    <lineage>
        <taxon>Bacteria</taxon>
        <taxon>Pseudomonadati</taxon>
        <taxon>Pseudomonadota</taxon>
        <taxon>Alphaproteobacteria</taxon>
        <taxon>Hyphomicrobiales</taxon>
        <taxon>Beijerinckiaceae</taxon>
        <taxon>Methylocapsa</taxon>
    </lineage>
</organism>
<dbReference type="InterPro" id="IPR036291">
    <property type="entry name" value="NAD(P)-bd_dom_sf"/>
</dbReference>
<proteinExistence type="inferred from homology"/>
<evidence type="ECO:0000256" key="1">
    <source>
        <dbReference type="ARBA" id="ARBA00006484"/>
    </source>
</evidence>
<dbReference type="PROSITE" id="PS00061">
    <property type="entry name" value="ADH_SHORT"/>
    <property type="match status" value="1"/>
</dbReference>
<protein>
    <submittedName>
        <fullName evidence="4">SDR family oxidoreductase</fullName>
        <ecNumber evidence="4">1.-.-.-</ecNumber>
    </submittedName>
</protein>
<sequence>MTELGSALITGASSGIGAAYADRLAKRGFDLVLVAHNEQHLKTVADQVVAETGVKVDIITADLTSRTDVRRVEQRLRSDNSIALLVNDAGIGTPKPVLDEDIDFLESVVELNVVTAHRLAVAAAQVFAGRRRGGIINLSSIAVLHPEQVNATYGATKAFILNLSQGLHREAGPKGVKLQVVLPGATRTEFFSRFGMSIDSRFPAEQIMEPADLVDAALAGFDQGELVTIPSLPDMKDWERFVAARLALGPNLSHSKPAARYGLTGAGLLHS</sequence>
<dbReference type="PIRSF" id="PIRSF000126">
    <property type="entry name" value="11-beta-HSD1"/>
    <property type="match status" value="1"/>
</dbReference>
<dbReference type="InterPro" id="IPR020904">
    <property type="entry name" value="Sc_DH/Rdtase_CS"/>
</dbReference>
<accession>A0ABZ0HWI2</accession>
<dbReference type="Pfam" id="PF00106">
    <property type="entry name" value="adh_short"/>
    <property type="match status" value="1"/>
</dbReference>
<dbReference type="CDD" id="cd05233">
    <property type="entry name" value="SDR_c"/>
    <property type="match status" value="1"/>
</dbReference>